<dbReference type="SUPFAM" id="SSF52540">
    <property type="entry name" value="P-loop containing nucleoside triphosphate hydrolases"/>
    <property type="match status" value="1"/>
</dbReference>
<accession>A0A2N8HBT6</accession>
<protein>
    <submittedName>
        <fullName evidence="2">Methylmalonyl Co-A mutase-associated GTPase MeaB</fullName>
    </submittedName>
</protein>
<dbReference type="Gene3D" id="1.10.287.130">
    <property type="match status" value="1"/>
</dbReference>
<dbReference type="RefSeq" id="WP_102715764.1">
    <property type="nucleotide sequence ID" value="NZ_CABMLK010000003.1"/>
</dbReference>
<gene>
    <name evidence="2" type="ORF">CXU22_11980</name>
</gene>
<dbReference type="NCBIfam" id="TIGR00750">
    <property type="entry name" value="lao"/>
    <property type="match status" value="1"/>
</dbReference>
<organism evidence="2 3">
    <name type="scientific">Akkermansia muciniphila</name>
    <dbReference type="NCBI Taxonomy" id="239935"/>
    <lineage>
        <taxon>Bacteria</taxon>
        <taxon>Pseudomonadati</taxon>
        <taxon>Verrucomicrobiota</taxon>
        <taxon>Verrucomicrobiia</taxon>
        <taxon>Verrucomicrobiales</taxon>
        <taxon>Akkermansiaceae</taxon>
        <taxon>Akkermansia</taxon>
    </lineage>
</organism>
<dbReference type="Proteomes" id="UP000236000">
    <property type="component" value="Unassembled WGS sequence"/>
</dbReference>
<dbReference type="CDD" id="cd03114">
    <property type="entry name" value="MMAA-like"/>
    <property type="match status" value="1"/>
</dbReference>
<sequence length="339" mass="36636">MSSTKFVRPHRPSVEELAQGVLAGNRALLGRAITLIESNAAKDQEASRALISKLLPHSGNAVRIGITGVPGAGKSSFIEAFGTYLCKKGFKVAVLAIDPSSSVSRGSIMGDKTRMEELSGEENAFIRPSPSGGSLGGVARKTRETMIACEAAGFDIILIETVGVGQSETTVRSMVDIFMLLLITGAGDDLQGIKRGIMELADILVVTKDDGDNRQRAAAHCQELKMVLHYLQSPTPGWTPSVLTCSSLEGRGLDTIEETLFRFRDSMKESGFWYNRRRNQSLSWVQALVHEALLTAFEQHPAVASRMPVLENMVAGDKMDPVSAAHDLLSHFTYPVPGH</sequence>
<reference evidence="2 3" key="1">
    <citation type="journal article" date="2017" name="BMC Genomics">
        <title>Genome sequencing of 39 Akkermansia muciniphila isolates reveals its population structure, genomic and functional diverisity, and global distribution in mammalian gut microbiotas.</title>
        <authorList>
            <person name="Guo X."/>
            <person name="Li S."/>
            <person name="Zhang J."/>
            <person name="Wu F."/>
            <person name="Li X."/>
            <person name="Wu D."/>
            <person name="Zhang M."/>
            <person name="Ou Z."/>
            <person name="Jie Z."/>
            <person name="Yan Q."/>
            <person name="Li P."/>
            <person name="Yi J."/>
            <person name="Peng Y."/>
        </authorList>
    </citation>
    <scope>NUCLEOTIDE SEQUENCE [LARGE SCALE GENOMIC DNA]</scope>
    <source>
        <strain evidence="2 3">GP24</strain>
    </source>
</reference>
<dbReference type="InterPro" id="IPR005129">
    <property type="entry name" value="GTPase_ArgK"/>
</dbReference>
<dbReference type="GO" id="GO:0005525">
    <property type="term" value="F:GTP binding"/>
    <property type="evidence" value="ECO:0007669"/>
    <property type="project" value="InterPro"/>
</dbReference>
<dbReference type="Gene3D" id="3.40.50.300">
    <property type="entry name" value="P-loop containing nucleotide triphosphate hydrolases"/>
    <property type="match status" value="1"/>
</dbReference>
<dbReference type="Gene3D" id="1.20.5.170">
    <property type="match status" value="1"/>
</dbReference>
<dbReference type="OrthoDB" id="9778292at2"/>
<evidence type="ECO:0000313" key="2">
    <source>
        <dbReference type="EMBL" id="PNC17323.1"/>
    </source>
</evidence>
<dbReference type="GO" id="GO:0003924">
    <property type="term" value="F:GTPase activity"/>
    <property type="evidence" value="ECO:0007669"/>
    <property type="project" value="InterPro"/>
</dbReference>
<evidence type="ECO:0000313" key="3">
    <source>
        <dbReference type="Proteomes" id="UP000236000"/>
    </source>
</evidence>
<dbReference type="NCBIfam" id="NF006958">
    <property type="entry name" value="PRK09435.1"/>
    <property type="match status" value="1"/>
</dbReference>
<dbReference type="EMBL" id="PJKA01000013">
    <property type="protein sequence ID" value="PNC17323.1"/>
    <property type="molecule type" value="Genomic_DNA"/>
</dbReference>
<evidence type="ECO:0000256" key="1">
    <source>
        <dbReference type="ARBA" id="ARBA00009625"/>
    </source>
</evidence>
<dbReference type="PANTHER" id="PTHR23408:SF3">
    <property type="entry name" value="METHYLMALONIC ACIDURIA TYPE A PROTEIN, MITOCHONDRIAL"/>
    <property type="match status" value="1"/>
</dbReference>
<dbReference type="PANTHER" id="PTHR23408">
    <property type="entry name" value="METHYLMALONYL-COA MUTASE"/>
    <property type="match status" value="1"/>
</dbReference>
<dbReference type="InterPro" id="IPR027417">
    <property type="entry name" value="P-loop_NTPase"/>
</dbReference>
<dbReference type="Pfam" id="PF03308">
    <property type="entry name" value="MeaB"/>
    <property type="match status" value="1"/>
</dbReference>
<name>A0A2N8HBT6_9BACT</name>
<dbReference type="GO" id="GO:0005737">
    <property type="term" value="C:cytoplasm"/>
    <property type="evidence" value="ECO:0007669"/>
    <property type="project" value="TreeGrafter"/>
</dbReference>
<comment type="caution">
    <text evidence="2">The sequence shown here is derived from an EMBL/GenBank/DDBJ whole genome shotgun (WGS) entry which is preliminary data.</text>
</comment>
<proteinExistence type="inferred from homology"/>
<comment type="similarity">
    <text evidence="1">Belongs to the SIMIBI class G3E GTPase family. ArgK/MeaB subfamily.</text>
</comment>
<dbReference type="AlphaFoldDB" id="A0A2N8HBT6"/>